<feature type="domain" description="CAAX prenyl protease 2/Lysostaphin resistance protein A-like" evidence="2">
    <location>
        <begin position="133"/>
        <end position="218"/>
    </location>
</feature>
<feature type="transmembrane region" description="Helical" evidence="1">
    <location>
        <begin position="162"/>
        <end position="178"/>
    </location>
</feature>
<dbReference type="PANTHER" id="PTHR36435:SF1">
    <property type="entry name" value="CAAX AMINO TERMINAL PROTEASE FAMILY PROTEIN"/>
    <property type="match status" value="1"/>
</dbReference>
<evidence type="ECO:0000259" key="2">
    <source>
        <dbReference type="Pfam" id="PF02517"/>
    </source>
</evidence>
<sequence>MTNINRKFFSKIGLNYTFFGVFAIIMQIIIINIIGFANPIILNDINLTSIIASVCNYILPLPIFLYLMNKLEKQEIHSNKLTIKKFIVYIAISLTLMWVGNLIGLTITEILGNLIQSEIANPIVETIDSSSVYTNLLLMVIMAPIFEEIIFRKLLIDRTIKYGKGVSILLSALIFGLFHGNLNQFFYAFLIGGFFAYVYIKTGKIIYTILLHLTVNFFGSIISVIVGNSLNNMNTMANLPIADAGIIIIYFLIYVLIVIVGVIGLLKNYKKISLLKDNLIKKPYTTSLINVGMICFYIYVTYIFLM</sequence>
<feature type="transmembrane region" description="Helical" evidence="1">
    <location>
        <begin position="87"/>
        <end position="112"/>
    </location>
</feature>
<organism evidence="3 4">
    <name type="scientific">Methanobrevibacter woesei</name>
    <dbReference type="NCBI Taxonomy" id="190976"/>
    <lineage>
        <taxon>Archaea</taxon>
        <taxon>Methanobacteriati</taxon>
        <taxon>Methanobacteriota</taxon>
        <taxon>Methanomada group</taxon>
        <taxon>Methanobacteria</taxon>
        <taxon>Methanobacteriales</taxon>
        <taxon>Methanobacteriaceae</taxon>
        <taxon>Methanobrevibacter</taxon>
    </lineage>
</organism>
<keyword evidence="3" id="KW-0378">Hydrolase</keyword>
<reference evidence="3 4" key="1">
    <citation type="submission" date="2017-03" db="EMBL/GenBank/DDBJ databases">
        <title>Genome sequence of Methanobrevibacter wosei.</title>
        <authorList>
            <person name="Poehlein A."/>
            <person name="Seedorf H."/>
            <person name="Daniel R."/>
        </authorList>
    </citation>
    <scope>NUCLEOTIDE SEQUENCE [LARGE SCALE GENOMIC DNA]</scope>
    <source>
        <strain evidence="3 4">DSM 11979</strain>
    </source>
</reference>
<keyword evidence="1" id="KW-0472">Membrane</keyword>
<proteinExistence type="predicted"/>
<name>A0A2U1S9I7_9EURY</name>
<dbReference type="EMBL" id="MZGU01000002">
    <property type="protein sequence ID" value="PWB87109.1"/>
    <property type="molecule type" value="Genomic_DNA"/>
</dbReference>
<feature type="transmembrane region" description="Helical" evidence="1">
    <location>
        <begin position="184"/>
        <end position="200"/>
    </location>
</feature>
<feature type="transmembrane region" description="Helical" evidence="1">
    <location>
        <begin position="47"/>
        <end position="67"/>
    </location>
</feature>
<feature type="transmembrane region" description="Helical" evidence="1">
    <location>
        <begin position="12"/>
        <end position="35"/>
    </location>
</feature>
<dbReference type="GO" id="GO:0080120">
    <property type="term" value="P:CAAX-box protein maturation"/>
    <property type="evidence" value="ECO:0007669"/>
    <property type="project" value="UniProtKB-ARBA"/>
</dbReference>
<dbReference type="PANTHER" id="PTHR36435">
    <property type="entry name" value="SLR1288 PROTEIN"/>
    <property type="match status" value="1"/>
</dbReference>
<dbReference type="GO" id="GO:0006508">
    <property type="term" value="P:proteolysis"/>
    <property type="evidence" value="ECO:0007669"/>
    <property type="project" value="UniProtKB-KW"/>
</dbReference>
<dbReference type="AlphaFoldDB" id="A0A2U1S9I7"/>
<feature type="transmembrane region" description="Helical" evidence="1">
    <location>
        <begin position="132"/>
        <end position="150"/>
    </location>
</feature>
<dbReference type="Proteomes" id="UP000245577">
    <property type="component" value="Unassembled WGS sequence"/>
</dbReference>
<keyword evidence="3" id="KW-0645">Protease</keyword>
<dbReference type="InterPro" id="IPR003675">
    <property type="entry name" value="Rce1/LyrA-like_dom"/>
</dbReference>
<gene>
    <name evidence="3" type="ORF">MBBWO_02260</name>
</gene>
<dbReference type="InterPro" id="IPR052710">
    <property type="entry name" value="CAAX_protease"/>
</dbReference>
<feature type="transmembrane region" description="Helical" evidence="1">
    <location>
        <begin position="246"/>
        <end position="266"/>
    </location>
</feature>
<keyword evidence="1" id="KW-0812">Transmembrane</keyword>
<accession>A0A2U1S9I7</accession>
<protein>
    <submittedName>
        <fullName evidence="3">CAAX amino terminal protease self-immunity</fullName>
    </submittedName>
</protein>
<comment type="caution">
    <text evidence="3">The sequence shown here is derived from an EMBL/GenBank/DDBJ whole genome shotgun (WGS) entry which is preliminary data.</text>
</comment>
<evidence type="ECO:0000313" key="4">
    <source>
        <dbReference type="Proteomes" id="UP000245577"/>
    </source>
</evidence>
<dbReference type="RefSeq" id="WP_116669048.1">
    <property type="nucleotide sequence ID" value="NZ_CASEFK010000010.1"/>
</dbReference>
<dbReference type="GO" id="GO:0004175">
    <property type="term" value="F:endopeptidase activity"/>
    <property type="evidence" value="ECO:0007669"/>
    <property type="project" value="UniProtKB-ARBA"/>
</dbReference>
<keyword evidence="4" id="KW-1185">Reference proteome</keyword>
<feature type="transmembrane region" description="Helical" evidence="1">
    <location>
        <begin position="287"/>
        <end position="305"/>
    </location>
</feature>
<evidence type="ECO:0000256" key="1">
    <source>
        <dbReference type="SAM" id="Phobius"/>
    </source>
</evidence>
<evidence type="ECO:0000313" key="3">
    <source>
        <dbReference type="EMBL" id="PWB87109.1"/>
    </source>
</evidence>
<dbReference type="Pfam" id="PF02517">
    <property type="entry name" value="Rce1-like"/>
    <property type="match status" value="1"/>
</dbReference>
<feature type="transmembrane region" description="Helical" evidence="1">
    <location>
        <begin position="205"/>
        <end position="226"/>
    </location>
</feature>
<dbReference type="OrthoDB" id="78317at2157"/>
<keyword evidence="1" id="KW-1133">Transmembrane helix</keyword>